<reference evidence="1 2" key="1">
    <citation type="submission" date="2023-04" db="EMBL/GenBank/DDBJ databases">
        <title>A novel bacteria isolated from coastal sediment.</title>
        <authorList>
            <person name="Liu X.-J."/>
            <person name="Du Z.-J."/>
        </authorList>
    </citation>
    <scope>NUCLEOTIDE SEQUENCE [LARGE SCALE GENOMIC DNA]</scope>
    <source>
        <strain evidence="1 2">SDUM461004</strain>
    </source>
</reference>
<keyword evidence="2" id="KW-1185">Reference proteome</keyword>
<dbReference type="InterPro" id="IPR039513">
    <property type="entry name" value="PL-6"/>
</dbReference>
<dbReference type="InterPro" id="IPR006626">
    <property type="entry name" value="PbH1"/>
</dbReference>
<sequence>MNVIHGYPEGVDRVDIVPGDLVVDTPTLENLGFRWFVEGDRNSNATVEVAYRRKGEVQWSPGLSMLRINHEIAARHQGRDFRTENLFAGSIMFLQPDTDYQVKFIMHDPDGGAPDEAKIINTRTRSEPLARNNGNVIHVYPVEHPDYKLVGSKHIDIREAFDTVQAGDLIYLHEGIHSSGDLPIILKNSGSRSHPIVIRGAGAGKSIIEGEGLETDIFRIPGASHLIFEDLTLRTANAAIRTSVDGLADSKGPGASWLTVRRCHIENVRIGIWTYSQNSKNWYIADNIITGIDEEWYPRPRSGYMDGSHTGINVYGQGHVVCHNRISGFSDSIAIANYYPPSLDIHKQALNIDFYNNDVSCATDDTIEADYGCHNIRIYNNLCYNAHTGISVQPAYGGPVYLIRNEIFGISELSFKWNMAPSGVIAYHNTLVSAGVGFRSPLWSNSHLKNNLILAGQGRGALYTGALDPNTSTMNYNGWFADSSLTDWFRWRQSTAETTAYSSLEAFRDATGYETDGIMVDYDDFVGLTFVEPGRSYLPSEFDIRLNSNAKAVDVGAKLSNVNDNYTGSAPDLGAIEYGSQRPQYGPREN</sequence>
<dbReference type="Gene3D" id="2.160.20.10">
    <property type="entry name" value="Single-stranded right-handed beta-helix, Pectin lyase-like"/>
    <property type="match status" value="1"/>
</dbReference>
<dbReference type="EMBL" id="JARXIC010000014">
    <property type="protein sequence ID" value="MDQ8194802.1"/>
    <property type="molecule type" value="Genomic_DNA"/>
</dbReference>
<evidence type="ECO:0000313" key="1">
    <source>
        <dbReference type="EMBL" id="MDQ8194802.1"/>
    </source>
</evidence>
<comment type="caution">
    <text evidence="1">The sequence shown here is derived from an EMBL/GenBank/DDBJ whole genome shotgun (WGS) entry which is preliminary data.</text>
</comment>
<dbReference type="Pfam" id="PF14592">
    <property type="entry name" value="Chondroitinas_B"/>
    <property type="match status" value="1"/>
</dbReference>
<accession>A0ABU1AIZ9</accession>
<dbReference type="SMART" id="SM00710">
    <property type="entry name" value="PbH1"/>
    <property type="match status" value="6"/>
</dbReference>
<dbReference type="SUPFAM" id="SSF51126">
    <property type="entry name" value="Pectin lyase-like"/>
    <property type="match status" value="1"/>
</dbReference>
<protein>
    <submittedName>
        <fullName evidence="1">Chondroitinase-B domain-containing protein</fullName>
    </submittedName>
</protein>
<gene>
    <name evidence="1" type="ORF">QEH59_10220</name>
</gene>
<name>A0ABU1AIZ9_9BACT</name>
<proteinExistence type="predicted"/>
<evidence type="ECO:0000313" key="2">
    <source>
        <dbReference type="Proteomes" id="UP001243717"/>
    </source>
</evidence>
<dbReference type="Proteomes" id="UP001243717">
    <property type="component" value="Unassembled WGS sequence"/>
</dbReference>
<dbReference type="InterPro" id="IPR011050">
    <property type="entry name" value="Pectin_lyase_fold/virulence"/>
</dbReference>
<dbReference type="InterPro" id="IPR012334">
    <property type="entry name" value="Pectin_lyas_fold"/>
</dbReference>
<dbReference type="RefSeq" id="WP_308985268.1">
    <property type="nucleotide sequence ID" value="NZ_JARXIC010000014.1"/>
</dbReference>
<organism evidence="1 2">
    <name type="scientific">Thalassobacterium sedimentorum</name>
    <dbReference type="NCBI Taxonomy" id="3041258"/>
    <lineage>
        <taxon>Bacteria</taxon>
        <taxon>Pseudomonadati</taxon>
        <taxon>Verrucomicrobiota</taxon>
        <taxon>Opitutia</taxon>
        <taxon>Puniceicoccales</taxon>
        <taxon>Coraliomargaritaceae</taxon>
        <taxon>Thalassobacterium</taxon>
    </lineage>
</organism>